<dbReference type="EMBL" id="JALNTZ010000010">
    <property type="protein sequence ID" value="KAJ3640077.1"/>
    <property type="molecule type" value="Genomic_DNA"/>
</dbReference>
<evidence type="ECO:0000256" key="2">
    <source>
        <dbReference type="SAM" id="Phobius"/>
    </source>
</evidence>
<dbReference type="Gene3D" id="1.20.1250.20">
    <property type="entry name" value="MFS general substrate transporter like domains"/>
    <property type="match status" value="1"/>
</dbReference>
<dbReference type="GO" id="GO:0008643">
    <property type="term" value="P:carbohydrate transport"/>
    <property type="evidence" value="ECO:0007669"/>
    <property type="project" value="InterPro"/>
</dbReference>
<dbReference type="InterPro" id="IPR039672">
    <property type="entry name" value="MFS_2"/>
</dbReference>
<dbReference type="SUPFAM" id="SSF103473">
    <property type="entry name" value="MFS general substrate transporter"/>
    <property type="match status" value="1"/>
</dbReference>
<dbReference type="Pfam" id="PF13347">
    <property type="entry name" value="MFS_2"/>
    <property type="match status" value="1"/>
</dbReference>
<dbReference type="AlphaFoldDB" id="A0AA38HNW0"/>
<keyword evidence="2" id="KW-1133">Transmembrane helix</keyword>
<evidence type="ECO:0000256" key="1">
    <source>
        <dbReference type="ARBA" id="ARBA00008335"/>
    </source>
</evidence>
<dbReference type="InterPro" id="IPR036259">
    <property type="entry name" value="MFS_trans_sf"/>
</dbReference>
<comment type="similarity">
    <text evidence="1">Belongs to the major facilitator superfamily.</text>
</comment>
<keyword evidence="2" id="KW-0472">Membrane</keyword>
<keyword evidence="4" id="KW-1185">Reference proteome</keyword>
<keyword evidence="2" id="KW-0812">Transmembrane</keyword>
<feature type="transmembrane region" description="Helical" evidence="2">
    <location>
        <begin position="52"/>
        <end position="71"/>
    </location>
</feature>
<protein>
    <submittedName>
        <fullName evidence="3">Uncharacterized protein</fullName>
    </submittedName>
</protein>
<name>A0AA38HNW0_9CUCU</name>
<organism evidence="3 4">
    <name type="scientific">Zophobas morio</name>
    <dbReference type="NCBI Taxonomy" id="2755281"/>
    <lineage>
        <taxon>Eukaryota</taxon>
        <taxon>Metazoa</taxon>
        <taxon>Ecdysozoa</taxon>
        <taxon>Arthropoda</taxon>
        <taxon>Hexapoda</taxon>
        <taxon>Insecta</taxon>
        <taxon>Pterygota</taxon>
        <taxon>Neoptera</taxon>
        <taxon>Endopterygota</taxon>
        <taxon>Coleoptera</taxon>
        <taxon>Polyphaga</taxon>
        <taxon>Cucujiformia</taxon>
        <taxon>Tenebrionidae</taxon>
        <taxon>Zophobas</taxon>
    </lineage>
</organism>
<reference evidence="3" key="1">
    <citation type="journal article" date="2023" name="G3 (Bethesda)">
        <title>Whole genome assemblies of Zophobas morio and Tenebrio molitor.</title>
        <authorList>
            <person name="Kaur S."/>
            <person name="Stinson S.A."/>
            <person name="diCenzo G.C."/>
        </authorList>
    </citation>
    <scope>NUCLEOTIDE SEQUENCE</scope>
    <source>
        <strain evidence="3">QUZm001</strain>
    </source>
</reference>
<proteinExistence type="inferred from homology"/>
<dbReference type="PANTHER" id="PTHR11328">
    <property type="entry name" value="MAJOR FACILITATOR SUPERFAMILY DOMAIN-CONTAINING PROTEIN"/>
    <property type="match status" value="1"/>
</dbReference>
<feature type="transmembrane region" description="Helical" evidence="2">
    <location>
        <begin position="21"/>
        <end position="40"/>
    </location>
</feature>
<dbReference type="GO" id="GO:0015293">
    <property type="term" value="F:symporter activity"/>
    <property type="evidence" value="ECO:0007669"/>
    <property type="project" value="InterPro"/>
</dbReference>
<dbReference type="GO" id="GO:0005886">
    <property type="term" value="C:plasma membrane"/>
    <property type="evidence" value="ECO:0007669"/>
    <property type="project" value="TreeGrafter"/>
</dbReference>
<comment type="caution">
    <text evidence="3">The sequence shown here is derived from an EMBL/GenBank/DDBJ whole genome shotgun (WGS) entry which is preliminary data.</text>
</comment>
<gene>
    <name evidence="3" type="ORF">Zmor_003395</name>
</gene>
<dbReference type="Proteomes" id="UP001168821">
    <property type="component" value="Unassembled WGS sequence"/>
</dbReference>
<evidence type="ECO:0000313" key="3">
    <source>
        <dbReference type="EMBL" id="KAJ3640077.1"/>
    </source>
</evidence>
<evidence type="ECO:0000313" key="4">
    <source>
        <dbReference type="Proteomes" id="UP001168821"/>
    </source>
</evidence>
<accession>A0AA38HNW0</accession>
<sequence length="116" mass="13252">MAHQERRCDWAQKLCYGMGHVYNDLCAAMWFSYTLFYLQIVLQMEAKTAGTLIMTGQIVDSLATPIVGWAVDRTGARRAWHLAGALTHYAVIFRAEYTIQWRSSPTVRGRSELYTS</sequence>
<dbReference type="PANTHER" id="PTHR11328:SF49">
    <property type="entry name" value="MAJOR FACILITATOR SUPERFAMILY DOMAIN-CONTAINING PROTEIN 12-LIKE PROTEIN"/>
    <property type="match status" value="1"/>
</dbReference>